<feature type="transmembrane region" description="Helical" evidence="1">
    <location>
        <begin position="85"/>
        <end position="102"/>
    </location>
</feature>
<keyword evidence="1" id="KW-0812">Transmembrane</keyword>
<protein>
    <submittedName>
        <fullName evidence="2">Uncharacterized protein</fullName>
    </submittedName>
</protein>
<gene>
    <name evidence="2" type="ORF">CEPIT_LOCUS34488</name>
</gene>
<sequence length="103" mass="12511">MERMVDQYKKMNIEEDVEDAEELEIVVVGLQRIFQDERLMIRPPLEPPPRMMLEVWIQLFHHLILFNSNLPFGFGFVPLLNHHRGLSYSAVFLWIWIWMWVMI</sequence>
<organism evidence="2 3">
    <name type="scientific">Cuscuta epithymum</name>
    <dbReference type="NCBI Taxonomy" id="186058"/>
    <lineage>
        <taxon>Eukaryota</taxon>
        <taxon>Viridiplantae</taxon>
        <taxon>Streptophyta</taxon>
        <taxon>Embryophyta</taxon>
        <taxon>Tracheophyta</taxon>
        <taxon>Spermatophyta</taxon>
        <taxon>Magnoliopsida</taxon>
        <taxon>eudicotyledons</taxon>
        <taxon>Gunneridae</taxon>
        <taxon>Pentapetalae</taxon>
        <taxon>asterids</taxon>
        <taxon>lamiids</taxon>
        <taxon>Solanales</taxon>
        <taxon>Convolvulaceae</taxon>
        <taxon>Cuscuteae</taxon>
        <taxon>Cuscuta</taxon>
        <taxon>Cuscuta subgen. Cuscuta</taxon>
    </lineage>
</organism>
<evidence type="ECO:0000313" key="2">
    <source>
        <dbReference type="EMBL" id="CAH9135413.1"/>
    </source>
</evidence>
<keyword evidence="1" id="KW-1133">Transmembrane helix</keyword>
<keyword evidence="3" id="KW-1185">Reference proteome</keyword>
<evidence type="ECO:0000256" key="1">
    <source>
        <dbReference type="SAM" id="Phobius"/>
    </source>
</evidence>
<accession>A0AAV0FIY8</accession>
<dbReference type="Proteomes" id="UP001152523">
    <property type="component" value="Unassembled WGS sequence"/>
</dbReference>
<dbReference type="AlphaFoldDB" id="A0AAV0FIY8"/>
<proteinExistence type="predicted"/>
<name>A0AAV0FIY8_9ASTE</name>
<dbReference type="EMBL" id="CAMAPF010000987">
    <property type="protein sequence ID" value="CAH9135413.1"/>
    <property type="molecule type" value="Genomic_DNA"/>
</dbReference>
<feature type="transmembrane region" description="Helical" evidence="1">
    <location>
        <begin position="59"/>
        <end position="79"/>
    </location>
</feature>
<keyword evidence="1" id="KW-0472">Membrane</keyword>
<reference evidence="2" key="1">
    <citation type="submission" date="2022-07" db="EMBL/GenBank/DDBJ databases">
        <authorList>
            <person name="Macas J."/>
            <person name="Novak P."/>
            <person name="Neumann P."/>
        </authorList>
    </citation>
    <scope>NUCLEOTIDE SEQUENCE</scope>
</reference>
<evidence type="ECO:0000313" key="3">
    <source>
        <dbReference type="Proteomes" id="UP001152523"/>
    </source>
</evidence>
<comment type="caution">
    <text evidence="2">The sequence shown here is derived from an EMBL/GenBank/DDBJ whole genome shotgun (WGS) entry which is preliminary data.</text>
</comment>